<gene>
    <name evidence="1" type="ORF">KGM_214452</name>
</gene>
<name>A0A212FBW7_DANPL</name>
<proteinExistence type="predicted"/>
<organism evidence="1 2">
    <name type="scientific">Danaus plexippus plexippus</name>
    <dbReference type="NCBI Taxonomy" id="278856"/>
    <lineage>
        <taxon>Eukaryota</taxon>
        <taxon>Metazoa</taxon>
        <taxon>Ecdysozoa</taxon>
        <taxon>Arthropoda</taxon>
        <taxon>Hexapoda</taxon>
        <taxon>Insecta</taxon>
        <taxon>Pterygota</taxon>
        <taxon>Neoptera</taxon>
        <taxon>Endopterygota</taxon>
        <taxon>Lepidoptera</taxon>
        <taxon>Glossata</taxon>
        <taxon>Ditrysia</taxon>
        <taxon>Papilionoidea</taxon>
        <taxon>Nymphalidae</taxon>
        <taxon>Danainae</taxon>
        <taxon>Danaini</taxon>
        <taxon>Danaina</taxon>
        <taxon>Danaus</taxon>
        <taxon>Danaus</taxon>
    </lineage>
</organism>
<accession>A0A212FBW7</accession>
<dbReference type="EMBL" id="AGBW02009261">
    <property type="protein sequence ID" value="OWR51230.1"/>
    <property type="molecule type" value="Genomic_DNA"/>
</dbReference>
<comment type="caution">
    <text evidence="1">The sequence shown here is derived from an EMBL/GenBank/DDBJ whole genome shotgun (WGS) entry which is preliminary data.</text>
</comment>
<reference evidence="1 2" key="1">
    <citation type="journal article" date="2011" name="Cell">
        <title>The monarch butterfly genome yields insights into long-distance migration.</title>
        <authorList>
            <person name="Zhan S."/>
            <person name="Merlin C."/>
            <person name="Boore J.L."/>
            <person name="Reppert S.M."/>
        </authorList>
    </citation>
    <scope>NUCLEOTIDE SEQUENCE [LARGE SCALE GENOMIC DNA]</scope>
    <source>
        <strain evidence="1">F-2</strain>
    </source>
</reference>
<keyword evidence="2" id="KW-1185">Reference proteome</keyword>
<dbReference type="AlphaFoldDB" id="A0A212FBW7"/>
<evidence type="ECO:0000313" key="1">
    <source>
        <dbReference type="EMBL" id="OWR51230.1"/>
    </source>
</evidence>
<dbReference type="InParanoid" id="A0A212FBW7"/>
<dbReference type="Proteomes" id="UP000007151">
    <property type="component" value="Unassembled WGS sequence"/>
</dbReference>
<protein>
    <submittedName>
        <fullName evidence="1">Uncharacterized protein</fullName>
    </submittedName>
</protein>
<evidence type="ECO:0000313" key="2">
    <source>
        <dbReference type="Proteomes" id="UP000007151"/>
    </source>
</evidence>
<sequence length="52" mass="5880">MAYTVMVKQLAHRTSNAGKVVHLHLDHKNSIEVRDLALPYTKGMVLKQLADH</sequence>
<dbReference type="KEGG" id="dpl:KGM_214452"/>